<accession>A0A1T4UI69</accession>
<dbReference type="InterPro" id="IPR025391">
    <property type="entry name" value="DUF4123"/>
</dbReference>
<organism evidence="2 3">
    <name type="scientific">Photobacterium toruni</name>
    <dbReference type="NCBI Taxonomy" id="1935446"/>
    <lineage>
        <taxon>Bacteria</taxon>
        <taxon>Pseudomonadati</taxon>
        <taxon>Pseudomonadota</taxon>
        <taxon>Gammaproteobacteria</taxon>
        <taxon>Vibrionales</taxon>
        <taxon>Vibrionaceae</taxon>
        <taxon>Photobacterium</taxon>
    </lineage>
</organism>
<dbReference type="EMBL" id="FUWP01000024">
    <property type="protein sequence ID" value="SKA52290.1"/>
    <property type="molecule type" value="Genomic_DNA"/>
</dbReference>
<evidence type="ECO:0000259" key="1">
    <source>
        <dbReference type="Pfam" id="PF13503"/>
    </source>
</evidence>
<dbReference type="OrthoDB" id="955748at2"/>
<reference evidence="2 3" key="1">
    <citation type="submission" date="2017-02" db="EMBL/GenBank/DDBJ databases">
        <authorList>
            <person name="Peterson S.W."/>
        </authorList>
    </citation>
    <scope>NUCLEOTIDE SEQUENCE [LARGE SCALE GENOMIC DNA]</scope>
    <source>
        <strain evidence="2 3">CECT 9189</strain>
    </source>
</reference>
<name>A0A1T4UI69_9GAMM</name>
<protein>
    <recommendedName>
        <fullName evidence="1">DUF4123 domain-containing protein</fullName>
    </recommendedName>
</protein>
<feature type="domain" description="DUF4123" evidence="1">
    <location>
        <begin position="20"/>
        <end position="138"/>
    </location>
</feature>
<gene>
    <name evidence="2" type="ORF">CZ814_03273</name>
</gene>
<dbReference type="AlphaFoldDB" id="A0A1T4UI69"/>
<dbReference type="Pfam" id="PF13503">
    <property type="entry name" value="DUF4123"/>
    <property type="match status" value="1"/>
</dbReference>
<dbReference type="RefSeq" id="WP_080175991.1">
    <property type="nucleotide sequence ID" value="NZ_AP024856.1"/>
</dbReference>
<dbReference type="Proteomes" id="UP000191116">
    <property type="component" value="Unassembled WGS sequence"/>
</dbReference>
<evidence type="ECO:0000313" key="2">
    <source>
        <dbReference type="EMBL" id="SKA52290.1"/>
    </source>
</evidence>
<evidence type="ECO:0000313" key="3">
    <source>
        <dbReference type="Proteomes" id="UP000191116"/>
    </source>
</evidence>
<proteinExistence type="predicted"/>
<sequence>MMALSLLSQLQQAVDNKQNVFAVLNKTSDSNPLMHFSSSDLSQSKPLWLGTQYQEWFDVMPTLIQVPLNDPFIQWVEQAKPIDWGIFIVSPFNFDDVYQHLQSLTQVWLPNGQYCFFRLFDPRFSMPIALQCNDLQRAELMGPTSQWLSYQHQVIRHDEITLGRVREFPWWDVPSSVMKTLEAEETETLVSNLIQDLEDLRPDLFLYFPRPLLKAKVQRFAKNNKLETDHLWQRFIHDIEQDIQQ</sequence>